<evidence type="ECO:0000313" key="2">
    <source>
        <dbReference type="Proteomes" id="UP001370299"/>
    </source>
</evidence>
<accession>A0ABU8YAH2</accession>
<protein>
    <submittedName>
        <fullName evidence="1">Tyrosine-protein phosphatase</fullName>
    </submittedName>
</protein>
<dbReference type="Gene3D" id="3.90.190.10">
    <property type="entry name" value="Protein tyrosine phosphatase superfamily"/>
    <property type="match status" value="1"/>
</dbReference>
<dbReference type="Pfam" id="PF13350">
    <property type="entry name" value="Y_phosphatase3"/>
    <property type="match status" value="1"/>
</dbReference>
<dbReference type="EMBL" id="JBBLYY010000020">
    <property type="protein sequence ID" value="MEK0170480.1"/>
    <property type="molecule type" value="Genomic_DNA"/>
</dbReference>
<gene>
    <name evidence="1" type="ORF">WMN62_03260</name>
</gene>
<sequence>MTTTSTLTNLREVGGPGLQDARAHTVYRANTERVGADAYPTGLSAVVDLRRDDEVARVPHPLATTDGYRLVPLFDPSTVESGARAVQLEEQYVDWLERHRTGIAAAFRAIARADGDVLVCCSAGKDRTGVVSGLLARLWGASLETVGVDYAASAVGLADRFAAERAVSTDPEATAVAQRCVPETMTTVVRYVESRWGSVGAYLRWTGLTDAEIASL</sequence>
<dbReference type="InterPro" id="IPR029021">
    <property type="entry name" value="Prot-tyrosine_phosphatase-like"/>
</dbReference>
<dbReference type="RefSeq" id="WP_340197712.1">
    <property type="nucleotide sequence ID" value="NZ_JBBKAP010000075.1"/>
</dbReference>
<name>A0ABU8YAH2_9MICO</name>
<proteinExistence type="predicted"/>
<reference evidence="1 2" key="1">
    <citation type="submission" date="2024-03" db="EMBL/GenBank/DDBJ databases">
        <title>Whole genomes of four grape xylem sap localized bacterial endophytes.</title>
        <authorList>
            <person name="Kumar G."/>
            <person name="Savka M.A."/>
        </authorList>
    </citation>
    <scope>NUCLEOTIDE SEQUENCE [LARGE SCALE GENOMIC DNA]</scope>
    <source>
        <strain evidence="1 2">RIT_GXS8</strain>
    </source>
</reference>
<dbReference type="InterPro" id="IPR026893">
    <property type="entry name" value="Tyr/Ser_Pase_IphP-type"/>
</dbReference>
<dbReference type="Proteomes" id="UP001370299">
    <property type="component" value="Unassembled WGS sequence"/>
</dbReference>
<comment type="caution">
    <text evidence="1">The sequence shown here is derived from an EMBL/GenBank/DDBJ whole genome shotgun (WGS) entry which is preliminary data.</text>
</comment>
<dbReference type="SUPFAM" id="SSF52799">
    <property type="entry name" value="(Phosphotyrosine protein) phosphatases II"/>
    <property type="match status" value="1"/>
</dbReference>
<keyword evidence="2" id="KW-1185">Reference proteome</keyword>
<evidence type="ECO:0000313" key="1">
    <source>
        <dbReference type="EMBL" id="MEK0170480.1"/>
    </source>
</evidence>
<organism evidence="1 2">
    <name type="scientific">Curtobacterium citreum</name>
    <dbReference type="NCBI Taxonomy" id="2036"/>
    <lineage>
        <taxon>Bacteria</taxon>
        <taxon>Bacillati</taxon>
        <taxon>Actinomycetota</taxon>
        <taxon>Actinomycetes</taxon>
        <taxon>Micrococcales</taxon>
        <taxon>Microbacteriaceae</taxon>
        <taxon>Curtobacterium</taxon>
    </lineage>
</organism>